<dbReference type="RefSeq" id="WP_306976636.1">
    <property type="nucleotide sequence ID" value="NZ_JAUSZV010000005.1"/>
</dbReference>
<keyword evidence="2" id="KW-1133">Transmembrane helix</keyword>
<sequence>MNEVIQWLGLVAGGLASLGVIGLTVRKTIRFIQKAGNAFDSITALSEEIKPGEFRELKDHVMHELSPNSGKSMKDHVNAQTKAVADIREMLESHITNPVAHGHHPDTNVSVNVTGPGGN</sequence>
<dbReference type="EMBL" id="JAUSZV010000005">
    <property type="protein sequence ID" value="MDQ0907796.1"/>
    <property type="molecule type" value="Genomic_DNA"/>
</dbReference>
<keyword evidence="2" id="KW-0812">Transmembrane</keyword>
<evidence type="ECO:0000313" key="3">
    <source>
        <dbReference type="EMBL" id="MDQ0907796.1"/>
    </source>
</evidence>
<name>A0AAW8FEX5_9ACTN</name>
<dbReference type="AlphaFoldDB" id="A0AAW8FEX5"/>
<feature type="region of interest" description="Disordered" evidence="1">
    <location>
        <begin position="97"/>
        <end position="119"/>
    </location>
</feature>
<protein>
    <submittedName>
        <fullName evidence="3">Iron-regulated protein</fullName>
    </submittedName>
</protein>
<gene>
    <name evidence="3" type="ORF">QFZ22_003781</name>
</gene>
<feature type="transmembrane region" description="Helical" evidence="2">
    <location>
        <begin position="6"/>
        <end position="25"/>
    </location>
</feature>
<reference evidence="3" key="1">
    <citation type="submission" date="2023-07" db="EMBL/GenBank/DDBJ databases">
        <title>Comparative genomics of wheat-associated soil bacteria to identify genetic determinants of phenazine resistance.</title>
        <authorList>
            <person name="Mouncey N."/>
        </authorList>
    </citation>
    <scope>NUCLEOTIDE SEQUENCE</scope>
    <source>
        <strain evidence="3">V4I22</strain>
    </source>
</reference>
<comment type="caution">
    <text evidence="3">The sequence shown here is derived from an EMBL/GenBank/DDBJ whole genome shotgun (WGS) entry which is preliminary data.</text>
</comment>
<organism evidence="3 4">
    <name type="scientific">Streptomyces canus</name>
    <dbReference type="NCBI Taxonomy" id="58343"/>
    <lineage>
        <taxon>Bacteria</taxon>
        <taxon>Bacillati</taxon>
        <taxon>Actinomycetota</taxon>
        <taxon>Actinomycetes</taxon>
        <taxon>Kitasatosporales</taxon>
        <taxon>Streptomycetaceae</taxon>
        <taxon>Streptomyces</taxon>
        <taxon>Streptomyces aurantiacus group</taxon>
    </lineage>
</organism>
<evidence type="ECO:0000256" key="1">
    <source>
        <dbReference type="SAM" id="MobiDB-lite"/>
    </source>
</evidence>
<evidence type="ECO:0000313" key="4">
    <source>
        <dbReference type="Proteomes" id="UP001234216"/>
    </source>
</evidence>
<proteinExistence type="predicted"/>
<dbReference type="Proteomes" id="UP001234216">
    <property type="component" value="Unassembled WGS sequence"/>
</dbReference>
<evidence type="ECO:0000256" key="2">
    <source>
        <dbReference type="SAM" id="Phobius"/>
    </source>
</evidence>
<keyword evidence="2" id="KW-0472">Membrane</keyword>
<accession>A0AAW8FEX5</accession>